<dbReference type="PROSITE" id="PS50157">
    <property type="entry name" value="ZINC_FINGER_C2H2_2"/>
    <property type="match status" value="5"/>
</dbReference>
<evidence type="ECO:0000256" key="4">
    <source>
        <dbReference type="ARBA" id="ARBA00022833"/>
    </source>
</evidence>
<keyword evidence="9" id="KW-1185">Reference proteome</keyword>
<dbReference type="PANTHER" id="PTHR24408">
    <property type="entry name" value="ZINC FINGER PROTEIN"/>
    <property type="match status" value="1"/>
</dbReference>
<evidence type="ECO:0000259" key="7">
    <source>
        <dbReference type="PROSITE" id="PS50157"/>
    </source>
</evidence>
<dbReference type="Pfam" id="PF00096">
    <property type="entry name" value="zf-C2H2"/>
    <property type="match status" value="1"/>
</dbReference>
<gene>
    <name evidence="8" type="ORF">ACAOBT_LOCUS15562</name>
</gene>
<dbReference type="InterPro" id="IPR036236">
    <property type="entry name" value="Znf_C2H2_sf"/>
</dbReference>
<dbReference type="Gene3D" id="3.30.160.60">
    <property type="entry name" value="Classic Zinc Finger"/>
    <property type="match status" value="6"/>
</dbReference>
<evidence type="ECO:0000256" key="6">
    <source>
        <dbReference type="SAM" id="MobiDB-lite"/>
    </source>
</evidence>
<dbReference type="EMBL" id="CAKOFQ010006940">
    <property type="protein sequence ID" value="CAH1983475.1"/>
    <property type="molecule type" value="Genomic_DNA"/>
</dbReference>
<keyword evidence="4" id="KW-0862">Zinc</keyword>
<dbReference type="GO" id="GO:0005634">
    <property type="term" value="C:nucleus"/>
    <property type="evidence" value="ECO:0007669"/>
    <property type="project" value="TreeGrafter"/>
</dbReference>
<accession>A0A9P0PEZ2</accession>
<feature type="domain" description="C2H2-type" evidence="7">
    <location>
        <begin position="353"/>
        <end position="380"/>
    </location>
</feature>
<dbReference type="GO" id="GO:0008270">
    <property type="term" value="F:zinc ion binding"/>
    <property type="evidence" value="ECO:0007669"/>
    <property type="project" value="UniProtKB-KW"/>
</dbReference>
<feature type="region of interest" description="Disordered" evidence="6">
    <location>
        <begin position="1"/>
        <end position="33"/>
    </location>
</feature>
<evidence type="ECO:0000256" key="1">
    <source>
        <dbReference type="ARBA" id="ARBA00022723"/>
    </source>
</evidence>
<dbReference type="PROSITE" id="PS00028">
    <property type="entry name" value="ZINC_FINGER_C2H2_1"/>
    <property type="match status" value="6"/>
</dbReference>
<organism evidence="8 9">
    <name type="scientific">Acanthoscelides obtectus</name>
    <name type="common">Bean weevil</name>
    <name type="synonym">Bruchus obtectus</name>
    <dbReference type="NCBI Taxonomy" id="200917"/>
    <lineage>
        <taxon>Eukaryota</taxon>
        <taxon>Metazoa</taxon>
        <taxon>Ecdysozoa</taxon>
        <taxon>Arthropoda</taxon>
        <taxon>Hexapoda</taxon>
        <taxon>Insecta</taxon>
        <taxon>Pterygota</taxon>
        <taxon>Neoptera</taxon>
        <taxon>Endopterygota</taxon>
        <taxon>Coleoptera</taxon>
        <taxon>Polyphaga</taxon>
        <taxon>Cucujiformia</taxon>
        <taxon>Chrysomeloidea</taxon>
        <taxon>Chrysomelidae</taxon>
        <taxon>Bruchinae</taxon>
        <taxon>Bruchini</taxon>
        <taxon>Acanthoscelides</taxon>
    </lineage>
</organism>
<dbReference type="SMART" id="SM00355">
    <property type="entry name" value="ZnF_C2H2"/>
    <property type="match status" value="13"/>
</dbReference>
<dbReference type="PANTHER" id="PTHR24408:SF64">
    <property type="entry name" value="LINKING IMMUNITY AND METABOLISM-RELATED"/>
    <property type="match status" value="1"/>
</dbReference>
<evidence type="ECO:0000313" key="9">
    <source>
        <dbReference type="Proteomes" id="UP001152888"/>
    </source>
</evidence>
<dbReference type="GO" id="GO:0000981">
    <property type="term" value="F:DNA-binding transcription factor activity, RNA polymerase II-specific"/>
    <property type="evidence" value="ECO:0007669"/>
    <property type="project" value="TreeGrafter"/>
</dbReference>
<dbReference type="AlphaFoldDB" id="A0A9P0PEZ2"/>
<reference evidence="8" key="1">
    <citation type="submission" date="2022-03" db="EMBL/GenBank/DDBJ databases">
        <authorList>
            <person name="Sayadi A."/>
        </authorList>
    </citation>
    <scope>NUCLEOTIDE SEQUENCE</scope>
</reference>
<dbReference type="Proteomes" id="UP001152888">
    <property type="component" value="Unassembled WGS sequence"/>
</dbReference>
<name>A0A9P0PEZ2_ACAOB</name>
<keyword evidence="2" id="KW-0677">Repeat</keyword>
<feature type="compositionally biased region" description="Basic and acidic residues" evidence="6">
    <location>
        <begin position="23"/>
        <end position="33"/>
    </location>
</feature>
<feature type="domain" description="C2H2-type" evidence="7">
    <location>
        <begin position="224"/>
        <end position="251"/>
    </location>
</feature>
<keyword evidence="3 5" id="KW-0863">Zinc-finger</keyword>
<evidence type="ECO:0000256" key="2">
    <source>
        <dbReference type="ARBA" id="ARBA00022737"/>
    </source>
</evidence>
<comment type="caution">
    <text evidence="8">The sequence shown here is derived from an EMBL/GenBank/DDBJ whole genome shotgun (WGS) entry which is preliminary data.</text>
</comment>
<feature type="domain" description="C2H2-type" evidence="7">
    <location>
        <begin position="610"/>
        <end position="637"/>
    </location>
</feature>
<sequence>MEFLSDLREPPGINMNPESDFEPDNKPSIKSEETYPDYVADYDSNLGEFQSVKDEHWDGVNQVKTENQLVVEVKSEKPDAEPYVDNMKFENVDVLTLNDDIKYEYDKDAISDLTCDRIKIEEKFLPGIEADWTAGTADQMEMGFQSFEKAEDGPRLNYENTDKLKLHQEFDIKTEGDQNDGHDSASHSAQIRKDFKMNHKFFIIHVKRKNSCLGSSLEKSQSVYECIHCEFKTNKKSNFVRHKANNHSEKPFGCINCDAAFKYKISLDNHVIRKHAESIASVSSEIHECGLCGYKTAVKGYLTKHMLIHNDNNVSDLHVCKHCNKSFKKKRSLMNHILKKHPNFSGTVSIKIYECMHCAFKQTNRGSFITHMATHNSLRPFACINCDSVFKSKVLLDNHVIRKHAESIASVSSEIYECRFCDYKAAVKRYLTTHLLRHNYKKFPDLHVCKNCNASFKAKQSLLDHILRKHPEFSGTLPNKIYECVHCEYKTTRRGVFIMHMVKHSGKPFRCINCDAAFKSKMLLDNHVIRKHAESIASVSSKIHECTYCDYKTVFKCDLAAHMLMHTKTKGSDLHVCKRCNMAFKAKRPYINHILKEHPHFSWTGFNQIYECIHCAYKTTRKSAFLRHMGKHDSQKL</sequence>
<feature type="domain" description="C2H2-type" evidence="7">
    <location>
        <begin position="287"/>
        <end position="314"/>
    </location>
</feature>
<dbReference type="OrthoDB" id="6780556at2759"/>
<evidence type="ECO:0000256" key="5">
    <source>
        <dbReference type="PROSITE-ProRule" id="PRU00042"/>
    </source>
</evidence>
<evidence type="ECO:0000313" key="8">
    <source>
        <dbReference type="EMBL" id="CAH1983475.1"/>
    </source>
</evidence>
<dbReference type="SUPFAM" id="SSF57667">
    <property type="entry name" value="beta-beta-alpha zinc fingers"/>
    <property type="match status" value="5"/>
</dbReference>
<feature type="domain" description="C2H2-type" evidence="7">
    <location>
        <begin position="318"/>
        <end position="341"/>
    </location>
</feature>
<dbReference type="GO" id="GO:0043565">
    <property type="term" value="F:sequence-specific DNA binding"/>
    <property type="evidence" value="ECO:0007669"/>
    <property type="project" value="TreeGrafter"/>
</dbReference>
<proteinExistence type="predicted"/>
<dbReference type="InterPro" id="IPR013087">
    <property type="entry name" value="Znf_C2H2_type"/>
</dbReference>
<evidence type="ECO:0000256" key="3">
    <source>
        <dbReference type="ARBA" id="ARBA00022771"/>
    </source>
</evidence>
<protein>
    <recommendedName>
        <fullName evidence="7">C2H2-type domain-containing protein</fullName>
    </recommendedName>
</protein>
<keyword evidence="1" id="KW-0479">Metal-binding</keyword>